<dbReference type="EMBL" id="FNCP01000020">
    <property type="protein sequence ID" value="SDH84548.1"/>
    <property type="molecule type" value="Genomic_DNA"/>
</dbReference>
<keyword evidence="1" id="KW-0472">Membrane</keyword>
<dbReference type="Proteomes" id="UP000198656">
    <property type="component" value="Unassembled WGS sequence"/>
</dbReference>
<reference evidence="4" key="1">
    <citation type="submission" date="2016-10" db="EMBL/GenBank/DDBJ databases">
        <authorList>
            <person name="Varghese N."/>
            <person name="Submissions S."/>
        </authorList>
    </citation>
    <scope>NUCLEOTIDE SEQUENCE [LARGE SCALE GENOMIC DNA]</scope>
    <source>
        <strain evidence="4">DSM 8344</strain>
    </source>
</reference>
<gene>
    <name evidence="3" type="ORF">SAMN05443529_12049</name>
</gene>
<feature type="domain" description="DUF4829" evidence="2">
    <location>
        <begin position="50"/>
        <end position="162"/>
    </location>
</feature>
<evidence type="ECO:0000256" key="1">
    <source>
        <dbReference type="SAM" id="Phobius"/>
    </source>
</evidence>
<feature type="transmembrane region" description="Helical" evidence="1">
    <location>
        <begin position="7"/>
        <end position="25"/>
    </location>
</feature>
<evidence type="ECO:0000313" key="3">
    <source>
        <dbReference type="EMBL" id="SDH84548.1"/>
    </source>
</evidence>
<organism evidence="3 4">
    <name type="scientific">Desulfosporosinus hippei DSM 8344</name>
    <dbReference type="NCBI Taxonomy" id="1121419"/>
    <lineage>
        <taxon>Bacteria</taxon>
        <taxon>Bacillati</taxon>
        <taxon>Bacillota</taxon>
        <taxon>Clostridia</taxon>
        <taxon>Eubacteriales</taxon>
        <taxon>Desulfitobacteriaceae</taxon>
        <taxon>Desulfosporosinus</taxon>
    </lineage>
</organism>
<keyword evidence="1" id="KW-0812">Transmembrane</keyword>
<evidence type="ECO:0000313" key="4">
    <source>
        <dbReference type="Proteomes" id="UP000198656"/>
    </source>
</evidence>
<protein>
    <recommendedName>
        <fullName evidence="2">DUF4829 domain-containing protein</fullName>
    </recommendedName>
</protein>
<dbReference type="InterPro" id="IPR032256">
    <property type="entry name" value="DUF4829"/>
</dbReference>
<dbReference type="Pfam" id="PF16111">
    <property type="entry name" value="DUF4829"/>
    <property type="match status" value="1"/>
</dbReference>
<name>A0A1G8FQW1_9FIRM</name>
<accession>A0A1G8FQW1</accession>
<dbReference type="AlphaFoldDB" id="A0A1G8FQW1"/>
<proteinExistence type="predicted"/>
<keyword evidence="1" id="KW-1133">Transmembrane helix</keyword>
<dbReference type="STRING" id="1121419.SAMN05443529_12049"/>
<keyword evidence="4" id="KW-1185">Reference proteome</keyword>
<evidence type="ECO:0000259" key="2">
    <source>
        <dbReference type="Pfam" id="PF16111"/>
    </source>
</evidence>
<dbReference type="OrthoDB" id="2086179at2"/>
<sequence>MHKSKKIIYLFLALALIGLSIFLVVQQLDKTQVNDSGIIQYSKKDLRDSENVIRDKFFYENEHNLEKVRELYSSKYADSDFRLFNLASIKLLEIKLLEDERNYSYRAGFKDLERKNLIVYKVRYSVEFKDQTIEAIDSGEYDFAYYLIRENNGGNWKIDGTGMDYFE</sequence>